<dbReference type="PROSITE" id="PS50110">
    <property type="entry name" value="RESPONSE_REGULATORY"/>
    <property type="match status" value="1"/>
</dbReference>
<evidence type="ECO:0000256" key="1">
    <source>
        <dbReference type="ARBA" id="ARBA00022553"/>
    </source>
</evidence>
<keyword evidence="1 2" id="KW-0597">Phosphoprotein</keyword>
<dbReference type="EMBL" id="JBHSBM010000023">
    <property type="protein sequence ID" value="MFC4060664.1"/>
    <property type="molecule type" value="Genomic_DNA"/>
</dbReference>
<evidence type="ECO:0000256" key="2">
    <source>
        <dbReference type="PROSITE-ProRule" id="PRU00169"/>
    </source>
</evidence>
<dbReference type="Proteomes" id="UP001595850">
    <property type="component" value="Unassembled WGS sequence"/>
</dbReference>
<dbReference type="RefSeq" id="WP_377290127.1">
    <property type="nucleotide sequence ID" value="NZ_JBHSBM010000023.1"/>
</dbReference>
<evidence type="ECO:0000313" key="4">
    <source>
        <dbReference type="EMBL" id="MFC4060664.1"/>
    </source>
</evidence>
<dbReference type="SMART" id="SM00448">
    <property type="entry name" value="REC"/>
    <property type="match status" value="1"/>
</dbReference>
<dbReference type="Gene3D" id="3.40.50.2300">
    <property type="match status" value="1"/>
</dbReference>
<feature type="domain" description="Response regulatory" evidence="3">
    <location>
        <begin position="3"/>
        <end position="119"/>
    </location>
</feature>
<feature type="modified residue" description="4-aspartylphosphate" evidence="2">
    <location>
        <position position="52"/>
    </location>
</feature>
<dbReference type="SUPFAM" id="SSF52172">
    <property type="entry name" value="CheY-like"/>
    <property type="match status" value="1"/>
</dbReference>
<protein>
    <submittedName>
        <fullName evidence="4">Response regulator transcription factor</fullName>
    </submittedName>
</protein>
<reference evidence="5" key="1">
    <citation type="journal article" date="2019" name="Int. J. Syst. Evol. Microbiol.">
        <title>The Global Catalogue of Microorganisms (GCM) 10K type strain sequencing project: providing services to taxonomists for standard genome sequencing and annotation.</title>
        <authorList>
            <consortium name="The Broad Institute Genomics Platform"/>
            <consortium name="The Broad Institute Genome Sequencing Center for Infectious Disease"/>
            <person name="Wu L."/>
            <person name="Ma J."/>
        </authorList>
    </citation>
    <scope>NUCLEOTIDE SEQUENCE [LARGE SCALE GENOMIC DNA]</scope>
    <source>
        <strain evidence="5">TBRC 4489</strain>
    </source>
</reference>
<dbReference type="PANTHER" id="PTHR44591">
    <property type="entry name" value="STRESS RESPONSE REGULATOR PROTEIN 1"/>
    <property type="match status" value="1"/>
</dbReference>
<dbReference type="PANTHER" id="PTHR44591:SF3">
    <property type="entry name" value="RESPONSE REGULATORY DOMAIN-CONTAINING PROTEIN"/>
    <property type="match status" value="1"/>
</dbReference>
<evidence type="ECO:0000313" key="5">
    <source>
        <dbReference type="Proteomes" id="UP001595850"/>
    </source>
</evidence>
<gene>
    <name evidence="4" type="ORF">ACFOWE_20370</name>
</gene>
<dbReference type="InterPro" id="IPR001789">
    <property type="entry name" value="Sig_transdc_resp-reg_receiver"/>
</dbReference>
<name>A0ABV8I9N0_9ACTN</name>
<evidence type="ECO:0000259" key="3">
    <source>
        <dbReference type="PROSITE" id="PS50110"/>
    </source>
</evidence>
<organism evidence="4 5">
    <name type="scientific">Planomonospora corallina</name>
    <dbReference type="NCBI Taxonomy" id="1806052"/>
    <lineage>
        <taxon>Bacteria</taxon>
        <taxon>Bacillati</taxon>
        <taxon>Actinomycetota</taxon>
        <taxon>Actinomycetes</taxon>
        <taxon>Streptosporangiales</taxon>
        <taxon>Streptosporangiaceae</taxon>
        <taxon>Planomonospora</taxon>
    </lineage>
</organism>
<dbReference type="CDD" id="cd17574">
    <property type="entry name" value="REC_OmpR"/>
    <property type="match status" value="1"/>
</dbReference>
<dbReference type="Pfam" id="PF00072">
    <property type="entry name" value="Response_reg"/>
    <property type="match status" value="1"/>
</dbReference>
<keyword evidence="5" id="KW-1185">Reference proteome</keyword>
<accession>A0ABV8I9N0</accession>
<dbReference type="InterPro" id="IPR011006">
    <property type="entry name" value="CheY-like_superfamily"/>
</dbReference>
<comment type="caution">
    <text evidence="4">The sequence shown here is derived from an EMBL/GenBank/DDBJ whole genome shotgun (WGS) entry which is preliminary data.</text>
</comment>
<dbReference type="InterPro" id="IPR050595">
    <property type="entry name" value="Bact_response_regulator"/>
</dbReference>
<sequence length="129" mass="14389">MACVLVVEDDVDLQFVIDLLLRRAGHEVVTAGHGQAALDTMARRIPDAVILDWMMPGLSGPEVCRELRAMPGGDRVAVLMLTVRVGPDDEMEAFRAGVDDYMIKPFDHEEFTRRVQDLLERVARTRSGP</sequence>
<proteinExistence type="predicted"/>